<dbReference type="OrthoDB" id="9793973at2"/>
<keyword evidence="6 14" id="KW-0489">Methyltransferase</keyword>
<dbReference type="GO" id="GO:0070475">
    <property type="term" value="P:rRNA base methylation"/>
    <property type="evidence" value="ECO:0007669"/>
    <property type="project" value="UniProtKB-UniRule"/>
</dbReference>
<dbReference type="GO" id="GO:0046872">
    <property type="term" value="F:metal ion binding"/>
    <property type="evidence" value="ECO:0007669"/>
    <property type="project" value="UniProtKB-KW"/>
</dbReference>
<organism evidence="16 17">
    <name type="scientific">Desulfurobacterium indicum</name>
    <dbReference type="NCBI Taxonomy" id="1914305"/>
    <lineage>
        <taxon>Bacteria</taxon>
        <taxon>Pseudomonadati</taxon>
        <taxon>Aquificota</taxon>
        <taxon>Aquificia</taxon>
        <taxon>Desulfurobacteriales</taxon>
        <taxon>Desulfurobacteriaceae</taxon>
        <taxon>Desulfurobacterium</taxon>
    </lineage>
</organism>
<dbReference type="EC" id="2.1.1.192" evidence="14"/>
<sequence>MTDIKSLTFPELQNFVVSIGFKKYRTSQIAKWLYKKLATSFDEMTDISKKGRKILKENAEIYNLKIVNKEVSKDGTIKYLFELKDGNRIETVFIPERDWNTICVSTQVGCPIGCKFCFTAKDGFTRNLTTSEIVDQYLSVQRDVGIENRISNVVFMGMGEPLLNFENVKKSIEILTDDRMIGLSKRKITVSTCGIIPGIKKMAKEMPKIKLALSLHATEDETRENLIPLNKKYSIREIMKELKNYPADNIRRIMIEYLMLEGINDSPEDAVRLSKLVKGIPVKVNLIPFNQYPGSSFKTPSREKIEAFQKILWDRGIATFIRDSRGQDISAACGMLRGKDKETSKQ</sequence>
<dbReference type="CDD" id="cd01335">
    <property type="entry name" value="Radical_SAM"/>
    <property type="match status" value="1"/>
</dbReference>
<comment type="subcellular location">
    <subcellularLocation>
        <location evidence="1 14">Cytoplasm</location>
    </subcellularLocation>
</comment>
<evidence type="ECO:0000256" key="8">
    <source>
        <dbReference type="ARBA" id="ARBA00022691"/>
    </source>
</evidence>
<dbReference type="Proteomes" id="UP000187408">
    <property type="component" value="Unassembled WGS sequence"/>
</dbReference>
<evidence type="ECO:0000256" key="1">
    <source>
        <dbReference type="ARBA" id="ARBA00004496"/>
    </source>
</evidence>
<keyword evidence="5 14" id="KW-0698">rRNA processing</keyword>
<evidence type="ECO:0000256" key="6">
    <source>
        <dbReference type="ARBA" id="ARBA00022603"/>
    </source>
</evidence>
<keyword evidence="9 14" id="KW-0819">tRNA processing</keyword>
<dbReference type="FunFam" id="3.20.20.70:FF:000014">
    <property type="entry name" value="Probable dual-specificity RNA methyltransferase RlmN"/>
    <property type="match status" value="1"/>
</dbReference>
<dbReference type="InterPro" id="IPR058240">
    <property type="entry name" value="rSAM_sf"/>
</dbReference>
<proteinExistence type="inferred from homology"/>
<dbReference type="Gene3D" id="1.10.150.530">
    <property type="match status" value="1"/>
</dbReference>
<name>A0A1R1MN23_9BACT</name>
<evidence type="ECO:0000313" key="16">
    <source>
        <dbReference type="EMBL" id="OMH41177.1"/>
    </source>
</evidence>
<keyword evidence="3 14" id="KW-0004">4Fe-4S</keyword>
<evidence type="ECO:0000256" key="13">
    <source>
        <dbReference type="ARBA" id="ARBA00023157"/>
    </source>
</evidence>
<evidence type="ECO:0000256" key="9">
    <source>
        <dbReference type="ARBA" id="ARBA00022694"/>
    </source>
</evidence>
<dbReference type="GO" id="GO:0051539">
    <property type="term" value="F:4 iron, 4 sulfur cluster binding"/>
    <property type="evidence" value="ECO:0007669"/>
    <property type="project" value="UniProtKB-UniRule"/>
</dbReference>
<dbReference type="InterPro" id="IPR013785">
    <property type="entry name" value="Aldolase_TIM"/>
</dbReference>
<dbReference type="GO" id="GO:0002935">
    <property type="term" value="F:tRNA (adenine(37)-C2)-methyltransferase activity"/>
    <property type="evidence" value="ECO:0007669"/>
    <property type="project" value="UniProtKB-UniRule"/>
</dbReference>
<evidence type="ECO:0000256" key="2">
    <source>
        <dbReference type="ARBA" id="ARBA00007544"/>
    </source>
</evidence>
<dbReference type="STRING" id="1914305.BLW93_01420"/>
<keyword evidence="17" id="KW-1185">Reference proteome</keyword>
<dbReference type="GO" id="GO:0030488">
    <property type="term" value="P:tRNA methylation"/>
    <property type="evidence" value="ECO:0007669"/>
    <property type="project" value="UniProtKB-UniRule"/>
</dbReference>
<dbReference type="InterPro" id="IPR004383">
    <property type="entry name" value="rRNA_lsu_MTrfase_RlmN/Cfr"/>
</dbReference>
<feature type="binding site" evidence="14">
    <location>
        <position position="110"/>
    </location>
    <ligand>
        <name>[4Fe-4S] cluster</name>
        <dbReference type="ChEBI" id="CHEBI:49883"/>
        <note>4Fe-4S-S-AdoMet</note>
    </ligand>
</feature>
<keyword evidence="7 14" id="KW-0808">Transferase</keyword>
<comment type="caution">
    <text evidence="16">The sequence shown here is derived from an EMBL/GenBank/DDBJ whole genome shotgun (WGS) entry which is preliminary data.</text>
</comment>
<dbReference type="SFLD" id="SFLDS00029">
    <property type="entry name" value="Radical_SAM"/>
    <property type="match status" value="1"/>
</dbReference>
<accession>A0A1R1MN23</accession>
<dbReference type="GO" id="GO:0019843">
    <property type="term" value="F:rRNA binding"/>
    <property type="evidence" value="ECO:0007669"/>
    <property type="project" value="UniProtKB-UniRule"/>
</dbReference>
<evidence type="ECO:0000256" key="4">
    <source>
        <dbReference type="ARBA" id="ARBA00022490"/>
    </source>
</evidence>
<keyword evidence="11 14" id="KW-0408">Iron</keyword>
<dbReference type="RefSeq" id="WP_076712334.1">
    <property type="nucleotide sequence ID" value="NZ_MOEN01000003.1"/>
</dbReference>
<evidence type="ECO:0000256" key="7">
    <source>
        <dbReference type="ARBA" id="ARBA00022679"/>
    </source>
</evidence>
<comment type="cofactor">
    <cofactor evidence="14">
        <name>[4Fe-4S] cluster</name>
        <dbReference type="ChEBI" id="CHEBI:49883"/>
    </cofactor>
    <text evidence="14">Binds 1 [4Fe-4S] cluster. The cluster is coordinated with 3 cysteines and an exchangeable S-adenosyl-L-methionine.</text>
</comment>
<dbReference type="Pfam" id="PF04055">
    <property type="entry name" value="Radical_SAM"/>
    <property type="match status" value="1"/>
</dbReference>
<dbReference type="PANTHER" id="PTHR30544:SF5">
    <property type="entry name" value="RADICAL SAM CORE DOMAIN-CONTAINING PROTEIN"/>
    <property type="match status" value="1"/>
</dbReference>
<dbReference type="GO" id="GO:0005737">
    <property type="term" value="C:cytoplasm"/>
    <property type="evidence" value="ECO:0007669"/>
    <property type="project" value="UniProtKB-SubCell"/>
</dbReference>
<feature type="active site" description="S-methylcysteine intermediate" evidence="14">
    <location>
        <position position="333"/>
    </location>
</feature>
<gene>
    <name evidence="14" type="primary">rlmN</name>
    <name evidence="16" type="ORF">BLW93_01420</name>
</gene>
<comment type="miscellaneous">
    <text evidence="14">Reaction proceeds by a ping-pong mechanism involving intermediate methylation of a conserved cysteine residue.</text>
</comment>
<comment type="similarity">
    <text evidence="2 14">Belongs to the radical SAM superfamily. RlmN family.</text>
</comment>
<dbReference type="EMBL" id="MOEN01000003">
    <property type="protein sequence ID" value="OMH41177.1"/>
    <property type="molecule type" value="Genomic_DNA"/>
</dbReference>
<keyword evidence="8 14" id="KW-0949">S-adenosyl-L-methionine</keyword>
<comment type="catalytic activity">
    <reaction evidence="14">
        <text>adenosine(37) in tRNA + 2 reduced [2Fe-2S]-[ferredoxin] + 2 S-adenosyl-L-methionine = 2-methyladenosine(37) in tRNA + 5'-deoxyadenosine + L-methionine + 2 oxidized [2Fe-2S]-[ferredoxin] + S-adenosyl-L-homocysteine</text>
        <dbReference type="Rhea" id="RHEA:43332"/>
        <dbReference type="Rhea" id="RHEA-COMP:10000"/>
        <dbReference type="Rhea" id="RHEA-COMP:10001"/>
        <dbReference type="Rhea" id="RHEA-COMP:10162"/>
        <dbReference type="Rhea" id="RHEA-COMP:10485"/>
        <dbReference type="ChEBI" id="CHEBI:17319"/>
        <dbReference type="ChEBI" id="CHEBI:33737"/>
        <dbReference type="ChEBI" id="CHEBI:33738"/>
        <dbReference type="ChEBI" id="CHEBI:57844"/>
        <dbReference type="ChEBI" id="CHEBI:57856"/>
        <dbReference type="ChEBI" id="CHEBI:59789"/>
        <dbReference type="ChEBI" id="CHEBI:74411"/>
        <dbReference type="ChEBI" id="CHEBI:74497"/>
        <dbReference type="EC" id="2.1.1.192"/>
    </reaction>
</comment>
<dbReference type="PANTHER" id="PTHR30544">
    <property type="entry name" value="23S RRNA METHYLTRANSFERASE"/>
    <property type="match status" value="1"/>
</dbReference>
<dbReference type="SUPFAM" id="SSF102114">
    <property type="entry name" value="Radical SAM enzymes"/>
    <property type="match status" value="1"/>
</dbReference>
<comment type="catalytic activity">
    <reaction evidence="14">
        <text>adenosine(2503) in 23S rRNA + 2 reduced [2Fe-2S]-[ferredoxin] + 2 S-adenosyl-L-methionine = 2-methyladenosine(2503) in 23S rRNA + 5'-deoxyadenosine + L-methionine + 2 oxidized [2Fe-2S]-[ferredoxin] + S-adenosyl-L-homocysteine</text>
        <dbReference type="Rhea" id="RHEA:42916"/>
        <dbReference type="Rhea" id="RHEA-COMP:10000"/>
        <dbReference type="Rhea" id="RHEA-COMP:10001"/>
        <dbReference type="Rhea" id="RHEA-COMP:10152"/>
        <dbReference type="Rhea" id="RHEA-COMP:10282"/>
        <dbReference type="ChEBI" id="CHEBI:17319"/>
        <dbReference type="ChEBI" id="CHEBI:33737"/>
        <dbReference type="ChEBI" id="CHEBI:33738"/>
        <dbReference type="ChEBI" id="CHEBI:57844"/>
        <dbReference type="ChEBI" id="CHEBI:57856"/>
        <dbReference type="ChEBI" id="CHEBI:59789"/>
        <dbReference type="ChEBI" id="CHEBI:74411"/>
        <dbReference type="ChEBI" id="CHEBI:74497"/>
        <dbReference type="EC" id="2.1.1.192"/>
    </reaction>
</comment>
<evidence type="ECO:0000256" key="12">
    <source>
        <dbReference type="ARBA" id="ARBA00023014"/>
    </source>
</evidence>
<keyword evidence="4 14" id="KW-0963">Cytoplasm</keyword>
<feature type="binding site" evidence="14">
    <location>
        <position position="290"/>
    </location>
    <ligand>
        <name>S-adenosyl-L-methionine</name>
        <dbReference type="ChEBI" id="CHEBI:59789"/>
    </ligand>
</feature>
<protein>
    <recommendedName>
        <fullName evidence="14">Probable dual-specificity RNA methyltransferase RlmN</fullName>
        <ecNumber evidence="14">2.1.1.192</ecNumber>
    </recommendedName>
    <alternativeName>
        <fullName evidence="14">23S rRNA (adenine(2503)-C(2))-methyltransferase</fullName>
    </alternativeName>
    <alternativeName>
        <fullName evidence="14">23S rRNA m2A2503 methyltransferase</fullName>
    </alternativeName>
    <alternativeName>
        <fullName evidence="14">Ribosomal RNA large subunit methyltransferase N</fullName>
    </alternativeName>
    <alternativeName>
        <fullName evidence="14">tRNA (adenine(37)-C(2))-methyltransferase</fullName>
    </alternativeName>
    <alternativeName>
        <fullName evidence="14">tRNA m2A37 methyltransferase</fullName>
    </alternativeName>
</protein>
<feature type="domain" description="Radical SAM core" evidence="15">
    <location>
        <begin position="96"/>
        <end position="328"/>
    </location>
</feature>
<feature type="active site" description="Proton acceptor" evidence="14">
    <location>
        <position position="90"/>
    </location>
</feature>
<dbReference type="Gene3D" id="3.20.20.70">
    <property type="entry name" value="Aldolase class I"/>
    <property type="match status" value="1"/>
</dbReference>
<dbReference type="InterPro" id="IPR048641">
    <property type="entry name" value="RlmN_N"/>
</dbReference>
<dbReference type="InterPro" id="IPR040072">
    <property type="entry name" value="Methyltransferase_A"/>
</dbReference>
<dbReference type="InterPro" id="IPR007197">
    <property type="entry name" value="rSAM"/>
</dbReference>
<comment type="function">
    <text evidence="14">Specifically methylates position 2 of adenine 2503 in 23S rRNA and position 2 of adenine 37 in tRNAs.</text>
</comment>
<dbReference type="GO" id="GO:0070040">
    <property type="term" value="F:rRNA (adenine(2503)-C2-)-methyltransferase activity"/>
    <property type="evidence" value="ECO:0007669"/>
    <property type="project" value="UniProtKB-UniRule"/>
</dbReference>
<keyword evidence="12 14" id="KW-0411">Iron-sulfur</keyword>
<feature type="binding site" evidence="14">
    <location>
        <begin position="214"/>
        <end position="216"/>
    </location>
    <ligand>
        <name>S-adenosyl-L-methionine</name>
        <dbReference type="ChEBI" id="CHEBI:59789"/>
    </ligand>
</feature>
<reference evidence="16 17" key="1">
    <citation type="submission" date="2016-10" db="EMBL/GenBank/DDBJ databases">
        <title>Genome sequence of a sulfur-reducing bacterium Desulfurobacterium indicum K6013.</title>
        <authorList>
            <person name="Cao J."/>
            <person name="Shao Z."/>
            <person name="Alain K."/>
            <person name="Jebbar M."/>
        </authorList>
    </citation>
    <scope>NUCLEOTIDE SEQUENCE [LARGE SCALE GENOMIC DNA]</scope>
    <source>
        <strain evidence="16 17">K6013</strain>
    </source>
</reference>
<dbReference type="NCBIfam" id="TIGR00048">
    <property type="entry name" value="rRNA_mod_RlmN"/>
    <property type="match status" value="1"/>
</dbReference>
<dbReference type="Pfam" id="PF21016">
    <property type="entry name" value="RlmN_N"/>
    <property type="match status" value="1"/>
</dbReference>
<evidence type="ECO:0000259" key="15">
    <source>
        <dbReference type="PROSITE" id="PS51918"/>
    </source>
</evidence>
<feature type="binding site" evidence="14">
    <location>
        <position position="191"/>
    </location>
    <ligand>
        <name>S-adenosyl-L-methionine</name>
        <dbReference type="ChEBI" id="CHEBI:59789"/>
    </ligand>
</feature>
<comment type="caution">
    <text evidence="14">Lacks conserved residue(s) required for the propagation of feature annotation.</text>
</comment>
<evidence type="ECO:0000256" key="10">
    <source>
        <dbReference type="ARBA" id="ARBA00022723"/>
    </source>
</evidence>
<feature type="binding site" evidence="14">
    <location>
        <begin position="159"/>
        <end position="160"/>
    </location>
    <ligand>
        <name>S-adenosyl-L-methionine</name>
        <dbReference type="ChEBI" id="CHEBI:59789"/>
    </ligand>
</feature>
<evidence type="ECO:0000256" key="11">
    <source>
        <dbReference type="ARBA" id="ARBA00023004"/>
    </source>
</evidence>
<feature type="binding site" evidence="14">
    <location>
        <position position="117"/>
    </location>
    <ligand>
        <name>[4Fe-4S] cluster</name>
        <dbReference type="ChEBI" id="CHEBI:49883"/>
        <note>4Fe-4S-S-AdoMet</note>
    </ligand>
</feature>
<dbReference type="PROSITE" id="PS51918">
    <property type="entry name" value="RADICAL_SAM"/>
    <property type="match status" value="1"/>
</dbReference>
<keyword evidence="13 14" id="KW-1015">Disulfide bond</keyword>
<evidence type="ECO:0000256" key="3">
    <source>
        <dbReference type="ARBA" id="ARBA00022485"/>
    </source>
</evidence>
<evidence type="ECO:0000256" key="14">
    <source>
        <dbReference type="HAMAP-Rule" id="MF_01849"/>
    </source>
</evidence>
<evidence type="ECO:0000313" key="17">
    <source>
        <dbReference type="Proteomes" id="UP000187408"/>
    </source>
</evidence>
<evidence type="ECO:0000256" key="5">
    <source>
        <dbReference type="ARBA" id="ARBA00022552"/>
    </source>
</evidence>
<dbReference type="GO" id="GO:0000049">
    <property type="term" value="F:tRNA binding"/>
    <property type="evidence" value="ECO:0007669"/>
    <property type="project" value="UniProtKB-UniRule"/>
</dbReference>
<dbReference type="PIRSF" id="PIRSF006004">
    <property type="entry name" value="CHP00048"/>
    <property type="match status" value="1"/>
</dbReference>
<feature type="binding site" evidence="14">
    <location>
        <position position="114"/>
    </location>
    <ligand>
        <name>[4Fe-4S] cluster</name>
        <dbReference type="ChEBI" id="CHEBI:49883"/>
        <note>4Fe-4S-S-AdoMet</note>
    </ligand>
</feature>
<dbReference type="HAMAP" id="MF_01849">
    <property type="entry name" value="RNA_methyltr_RlmN"/>
    <property type="match status" value="1"/>
</dbReference>
<dbReference type="SFLD" id="SFLDF00275">
    <property type="entry name" value="adenosine_C2_methyltransferase"/>
    <property type="match status" value="1"/>
</dbReference>
<dbReference type="AlphaFoldDB" id="A0A1R1MN23"/>
<keyword evidence="10 14" id="KW-0479">Metal-binding</keyword>
<dbReference type="SFLD" id="SFLDG01062">
    <property type="entry name" value="methyltransferase_(Class_A)"/>
    <property type="match status" value="1"/>
</dbReference>
<dbReference type="InterPro" id="IPR027492">
    <property type="entry name" value="RNA_MTrfase_RlmN"/>
</dbReference>